<protein>
    <submittedName>
        <fullName evidence="2">Uncharacterized protein</fullName>
    </submittedName>
</protein>
<evidence type="ECO:0000256" key="1">
    <source>
        <dbReference type="SAM" id="MobiDB-lite"/>
    </source>
</evidence>
<keyword evidence="3" id="KW-1185">Reference proteome</keyword>
<organism evidence="2 3">
    <name type="scientific">Armillaria ostoyae</name>
    <name type="common">Armillaria root rot fungus</name>
    <dbReference type="NCBI Taxonomy" id="47428"/>
    <lineage>
        <taxon>Eukaryota</taxon>
        <taxon>Fungi</taxon>
        <taxon>Dikarya</taxon>
        <taxon>Basidiomycota</taxon>
        <taxon>Agaricomycotina</taxon>
        <taxon>Agaricomycetes</taxon>
        <taxon>Agaricomycetidae</taxon>
        <taxon>Agaricales</taxon>
        <taxon>Marasmiineae</taxon>
        <taxon>Physalacriaceae</taxon>
        <taxon>Armillaria</taxon>
    </lineage>
</organism>
<gene>
    <name evidence="2" type="ORF">ARMOST_04403</name>
</gene>
<evidence type="ECO:0000313" key="3">
    <source>
        <dbReference type="Proteomes" id="UP000219338"/>
    </source>
</evidence>
<feature type="compositionally biased region" description="Basic and acidic residues" evidence="1">
    <location>
        <begin position="10"/>
        <end position="21"/>
    </location>
</feature>
<dbReference type="OrthoDB" id="10284185at2759"/>
<dbReference type="EMBL" id="FUEG01000003">
    <property type="protein sequence ID" value="SJL01087.1"/>
    <property type="molecule type" value="Genomic_DNA"/>
</dbReference>
<evidence type="ECO:0000313" key="2">
    <source>
        <dbReference type="EMBL" id="SJL01087.1"/>
    </source>
</evidence>
<dbReference type="Proteomes" id="UP000219338">
    <property type="component" value="Unassembled WGS sequence"/>
</dbReference>
<dbReference type="AlphaFoldDB" id="A0A284QXA9"/>
<sequence>MSGRNGTSHCTRDRSSSEDPLIKPSNTRATWSVQETSLSRTAVELFLWTDSWLHVNDKMEGHDKFAFSLRQAITVPISVAWIDFISVVPMQYIPQLKSSPRNWKKMKSVLEELKRTFNIHGLLQEESP</sequence>
<reference evidence="3" key="1">
    <citation type="journal article" date="2017" name="Nat. Ecol. Evol.">
        <title>Genome expansion and lineage-specific genetic innovations in the forest pathogenic fungi Armillaria.</title>
        <authorList>
            <person name="Sipos G."/>
            <person name="Prasanna A.N."/>
            <person name="Walter M.C."/>
            <person name="O'Connor E."/>
            <person name="Balint B."/>
            <person name="Krizsan K."/>
            <person name="Kiss B."/>
            <person name="Hess J."/>
            <person name="Varga T."/>
            <person name="Slot J."/>
            <person name="Riley R."/>
            <person name="Boka B."/>
            <person name="Rigling D."/>
            <person name="Barry K."/>
            <person name="Lee J."/>
            <person name="Mihaltcheva S."/>
            <person name="LaButti K."/>
            <person name="Lipzen A."/>
            <person name="Waldron R."/>
            <person name="Moloney N.M."/>
            <person name="Sperisen C."/>
            <person name="Kredics L."/>
            <person name="Vagvoelgyi C."/>
            <person name="Patrignani A."/>
            <person name="Fitzpatrick D."/>
            <person name="Nagy I."/>
            <person name="Doyle S."/>
            <person name="Anderson J.B."/>
            <person name="Grigoriev I.V."/>
            <person name="Gueldener U."/>
            <person name="Muensterkoetter M."/>
            <person name="Nagy L.G."/>
        </authorList>
    </citation>
    <scope>NUCLEOTIDE SEQUENCE [LARGE SCALE GENOMIC DNA]</scope>
    <source>
        <strain evidence="3">C18/9</strain>
    </source>
</reference>
<name>A0A284QXA9_ARMOS</name>
<feature type="region of interest" description="Disordered" evidence="1">
    <location>
        <begin position="1"/>
        <end position="28"/>
    </location>
</feature>
<accession>A0A284QXA9</accession>
<proteinExistence type="predicted"/>